<reference evidence="1" key="1">
    <citation type="journal article" date="2015" name="Nature">
        <title>Complex archaea that bridge the gap between prokaryotes and eukaryotes.</title>
        <authorList>
            <person name="Spang A."/>
            <person name="Saw J.H."/>
            <person name="Jorgensen S.L."/>
            <person name="Zaremba-Niedzwiedzka K."/>
            <person name="Martijn J."/>
            <person name="Lind A.E."/>
            <person name="van Eijk R."/>
            <person name="Schleper C."/>
            <person name="Guy L."/>
            <person name="Ettema T.J."/>
        </authorList>
    </citation>
    <scope>NUCLEOTIDE SEQUENCE</scope>
</reference>
<sequence>MTSKEIGEPAEVTVCKFDPKCGTEAIELHPCPYQEEINDDSETLCRCCGRCKGDCTGDI</sequence>
<accession>A0A0F9AWL2</accession>
<evidence type="ECO:0000313" key="1">
    <source>
        <dbReference type="EMBL" id="KKL13825.1"/>
    </source>
</evidence>
<dbReference type="EMBL" id="LAZR01040704">
    <property type="protein sequence ID" value="KKL13825.1"/>
    <property type="molecule type" value="Genomic_DNA"/>
</dbReference>
<organism evidence="1">
    <name type="scientific">marine sediment metagenome</name>
    <dbReference type="NCBI Taxonomy" id="412755"/>
    <lineage>
        <taxon>unclassified sequences</taxon>
        <taxon>metagenomes</taxon>
        <taxon>ecological metagenomes</taxon>
    </lineage>
</organism>
<comment type="caution">
    <text evidence="1">The sequence shown here is derived from an EMBL/GenBank/DDBJ whole genome shotgun (WGS) entry which is preliminary data.</text>
</comment>
<dbReference type="AlphaFoldDB" id="A0A0F9AWL2"/>
<name>A0A0F9AWL2_9ZZZZ</name>
<protein>
    <submittedName>
        <fullName evidence="1">Uncharacterized protein</fullName>
    </submittedName>
</protein>
<proteinExistence type="predicted"/>
<gene>
    <name evidence="1" type="ORF">LCGC14_2521930</name>
</gene>